<dbReference type="EMBL" id="CP013065">
    <property type="protein sequence ID" value="ALM12791.1"/>
    <property type="molecule type" value="Genomic_DNA"/>
</dbReference>
<dbReference type="GO" id="GO:0005524">
    <property type="term" value="F:ATP binding"/>
    <property type="evidence" value="ECO:0007669"/>
    <property type="project" value="UniProtKB-KW"/>
</dbReference>
<proteinExistence type="predicted"/>
<dbReference type="InterPro" id="IPR050763">
    <property type="entry name" value="ABC_transporter_ATP-binding"/>
</dbReference>
<dbReference type="Proteomes" id="UP000069135">
    <property type="component" value="Chromosome"/>
</dbReference>
<evidence type="ECO:0000256" key="3">
    <source>
        <dbReference type="ARBA" id="ARBA00022840"/>
    </source>
</evidence>
<evidence type="ECO:0000313" key="5">
    <source>
        <dbReference type="EMBL" id="ALM12791.1"/>
    </source>
</evidence>
<dbReference type="PATRIC" id="fig|1735161.3.peg.87"/>
<dbReference type="STRING" id="1735162.PeribacterB2_0088"/>
<dbReference type="InterPro" id="IPR003439">
    <property type="entry name" value="ABC_transporter-like_ATP-bd"/>
</dbReference>
<dbReference type="PANTHER" id="PTHR42711:SF4">
    <property type="entry name" value="ABC TRANSPORTER RELATED"/>
    <property type="match status" value="1"/>
</dbReference>
<dbReference type="GO" id="GO:0016887">
    <property type="term" value="F:ATP hydrolysis activity"/>
    <property type="evidence" value="ECO:0007669"/>
    <property type="project" value="InterPro"/>
</dbReference>
<accession>A0A0S1SVC8</accession>
<keyword evidence="3" id="KW-0067">ATP-binding</keyword>
<evidence type="ECO:0000256" key="2">
    <source>
        <dbReference type="ARBA" id="ARBA00022741"/>
    </source>
</evidence>
<accession>A0A0S1SMN7</accession>
<dbReference type="Pfam" id="PF00005">
    <property type="entry name" value="ABC_tran"/>
    <property type="match status" value="1"/>
</dbReference>
<accession>A0A0S1SFK6</accession>
<feature type="domain" description="ABC transporter" evidence="4">
    <location>
        <begin position="25"/>
        <end position="258"/>
    </location>
</feature>
<sequence>MADAITVKNLKRTFRHYEKKPGLLPTIKSVLWREWSDAHAVDGISFAIPEGSFVGFLGPNGAGKTTTLKMLSGILSPTAGSCKVLGFTPFERKRAFKKQIGFVMGQKSQLIWDLPPTDTFVLHRDLYEIPRNQWNETLDTLTKLLRVEHVLGTPVRQLSLGERMKCELIASLLHKPKVLFLDEPTIGLDVISQVHLWEFLGTYQAKEKMTVLLTSHYVHDIANLCENVIILNRGKKVFDGSFESLVNRLEPERCGIIRFHKDQLEKGQTEKIAEMVKNKHLEQVDPRTYRIAVPREELSAATQWMLRSFPIEELRMEEVDLTEVIEKAFAMESRA</sequence>
<keyword evidence="1" id="KW-0813">Transport</keyword>
<evidence type="ECO:0000313" key="6">
    <source>
        <dbReference type="Proteomes" id="UP000069135"/>
    </source>
</evidence>
<reference evidence="6" key="1">
    <citation type="submission" date="2015-10" db="EMBL/GenBank/DDBJ databases">
        <title>Analysis of five complete genome sequences for members of the class Peribacteria in the recently recognized Peregrinibacteria bacterial phylum.</title>
        <authorList>
            <person name="Anantharaman K."/>
            <person name="Brown C.T."/>
            <person name="Burstein D."/>
            <person name="Castelle C.J."/>
            <person name="Probst A.J."/>
            <person name="Thomas B.C."/>
            <person name="Williams K.H."/>
            <person name="Banfield J.F."/>
        </authorList>
    </citation>
    <scope>NUCLEOTIDE SEQUENCE [LARGE SCALE GENOMIC DNA]</scope>
</reference>
<dbReference type="InterPro" id="IPR003593">
    <property type="entry name" value="AAA+_ATPase"/>
</dbReference>
<dbReference type="PANTHER" id="PTHR42711">
    <property type="entry name" value="ABC TRANSPORTER ATP-BINDING PROTEIN"/>
    <property type="match status" value="1"/>
</dbReference>
<accession>A0A0S1SDK3</accession>
<dbReference type="InterPro" id="IPR027417">
    <property type="entry name" value="P-loop_NTPase"/>
</dbReference>
<dbReference type="Gene3D" id="3.40.50.300">
    <property type="entry name" value="P-loop containing nucleotide triphosphate hydrolases"/>
    <property type="match status" value="1"/>
</dbReference>
<dbReference type="SMART" id="SM00382">
    <property type="entry name" value="AAA"/>
    <property type="match status" value="1"/>
</dbReference>
<reference evidence="5 6" key="2">
    <citation type="journal article" date="2016" name="PeerJ">
        <title>Analysis of five complete genome sequences for members of the class Peribacteria in the recently recognized Peregrinibacteria bacterial phylum.</title>
        <authorList>
            <person name="Anantharaman K."/>
            <person name="Brown C.T."/>
            <person name="Burstein D."/>
            <person name="Castelle C.J."/>
            <person name="Probst A.J."/>
            <person name="Thomas B.C."/>
            <person name="Williams K.H."/>
            <person name="Banfield J.F."/>
        </authorList>
    </citation>
    <scope>NUCLEOTIDE SEQUENCE [LARGE SCALE GENOMIC DNA]</scope>
    <source>
        <strain evidence="5">RIFOXYD1_FULL_PER-ii_59_16</strain>
    </source>
</reference>
<keyword evidence="2" id="KW-0547">Nucleotide-binding</keyword>
<dbReference type="AlphaFoldDB" id="A0A0S1SVC8"/>
<name>A0A0S1SVC8_9BACT</name>
<dbReference type="KEGG" id="prf:PeribacterA2_0088"/>
<protein>
    <submittedName>
        <fullName evidence="5">ABC transporter</fullName>
    </submittedName>
</protein>
<dbReference type="PROSITE" id="PS50893">
    <property type="entry name" value="ABC_TRANSPORTER_2"/>
    <property type="match status" value="1"/>
</dbReference>
<evidence type="ECO:0000256" key="1">
    <source>
        <dbReference type="ARBA" id="ARBA00022448"/>
    </source>
</evidence>
<organism evidence="5 6">
    <name type="scientific">Candidatus Peribacter riflensis</name>
    <dbReference type="NCBI Taxonomy" id="1735162"/>
    <lineage>
        <taxon>Bacteria</taxon>
        <taxon>Candidatus Peregrinibacteriota</taxon>
        <taxon>Candidatus Peribacteria</taxon>
        <taxon>Candidatus Peribacterales</taxon>
        <taxon>Candidatus Peribacteraceae</taxon>
        <taxon>Candidatus Peribacter</taxon>
    </lineage>
</organism>
<evidence type="ECO:0000259" key="4">
    <source>
        <dbReference type="PROSITE" id="PS50893"/>
    </source>
</evidence>
<gene>
    <name evidence="5" type="ORF">PeribacterD1_0088</name>
</gene>
<accession>A0A0S1SR84</accession>
<dbReference type="SUPFAM" id="SSF52540">
    <property type="entry name" value="P-loop containing nucleoside triphosphate hydrolases"/>
    <property type="match status" value="1"/>
</dbReference>